<evidence type="ECO:0000313" key="1">
    <source>
        <dbReference type="EMBL" id="MFD1861954.1"/>
    </source>
</evidence>
<reference evidence="2" key="1">
    <citation type="journal article" date="2019" name="Int. J. Syst. Evol. Microbiol.">
        <title>The Global Catalogue of Microorganisms (GCM) 10K type strain sequencing project: providing services to taxonomists for standard genome sequencing and annotation.</title>
        <authorList>
            <consortium name="The Broad Institute Genomics Platform"/>
            <consortium name="The Broad Institute Genome Sequencing Center for Infectious Disease"/>
            <person name="Wu L."/>
            <person name="Ma J."/>
        </authorList>
    </citation>
    <scope>NUCLEOTIDE SEQUENCE [LARGE SCALE GENOMIC DNA]</scope>
    <source>
        <strain evidence="2">CGMCC 1.15475</strain>
    </source>
</reference>
<proteinExistence type="predicted"/>
<gene>
    <name evidence="1" type="ORF">ACFSDB_03390</name>
</gene>
<comment type="caution">
    <text evidence="1">The sequence shown here is derived from an EMBL/GenBank/DDBJ whole genome shotgun (WGS) entry which is preliminary data.</text>
</comment>
<evidence type="ECO:0000313" key="2">
    <source>
        <dbReference type="Proteomes" id="UP001597273"/>
    </source>
</evidence>
<dbReference type="RefSeq" id="WP_204890991.1">
    <property type="nucleotide sequence ID" value="NZ_JBHUFW010000004.1"/>
</dbReference>
<keyword evidence="2" id="KW-1185">Reference proteome</keyword>
<organism evidence="1 2">
    <name type="scientific">Planococcus chinensis</name>
    <dbReference type="NCBI Taxonomy" id="272917"/>
    <lineage>
        <taxon>Bacteria</taxon>
        <taxon>Bacillati</taxon>
        <taxon>Bacillota</taxon>
        <taxon>Bacilli</taxon>
        <taxon>Bacillales</taxon>
        <taxon>Caryophanaceae</taxon>
        <taxon>Planococcus</taxon>
    </lineage>
</organism>
<sequence length="74" mass="8886">MMDFEGYKNQLEKRYNRDMREILHDIYIARDMGPSVGAKHLGIPRQVFLYYRNLYNLKELKHQLAAQSELGIER</sequence>
<name>A0ABW4QEH7_9BACL</name>
<dbReference type="EMBL" id="JBHUFW010000004">
    <property type="protein sequence ID" value="MFD1861954.1"/>
    <property type="molecule type" value="Genomic_DNA"/>
</dbReference>
<protein>
    <submittedName>
        <fullName evidence="1">Uncharacterized protein</fullName>
    </submittedName>
</protein>
<dbReference type="Proteomes" id="UP001597273">
    <property type="component" value="Unassembled WGS sequence"/>
</dbReference>
<accession>A0ABW4QEH7</accession>